<sequence>MAEPGRVRQVGGEMYSWTDWDPERGPRIPGGTALLRLMSELATGRSAVLVAGPHDPALLRALIRTGAAVSCLVRAVPDAERIAAEFPDVTVWCGVVSKVDHGGPFDLIIAADGLDRLASTEGDQQSPDDLLHGLAGLLAPRGVLALTHPNLLGLQHLVELEPGRQYRSDTAWYPVSEHDDLRPASLAELRARMRAHGLEPAWGYGAFPAAHRPDVLVADRVTGDTGSPLRAPLAAALFAALTDAYAGTAVLQDPRPLLERALRVGAVATLAPRWLVLAHPADAEGVAVPRHDLVVGHEDGYVYEIAATDRRLRLSVLAPATAGRQRGALRGVADPGPVADLAPGRVFEEQLLGLCARHDLVGLRAALAGYVSWVQDHAVDGRVSGPVALAGTYDLVATDAGFWPMPARWEPIDAVPVDVVVARALWGFAARLITMNRPHPWDLTASAAELTVGLAATAGRTLRDGDLDAALDLEAAVRAAEEDLTPGEAAERRAALAEVRTETAGVDLRGYRELADARWREEYDVTHLRELMEWTEQTIRGRDRALSLLDQEMQLYRGTKTARLVQFIKIAYRRARYDLNELSSKVRRTRGRPAE</sequence>
<dbReference type="Gene3D" id="3.40.50.150">
    <property type="entry name" value="Vaccinia Virus protein VP39"/>
    <property type="match status" value="1"/>
</dbReference>
<dbReference type="Proteomes" id="UP001589894">
    <property type="component" value="Unassembled WGS sequence"/>
</dbReference>
<protein>
    <recommendedName>
        <fullName evidence="3">Class I SAM-dependent methyltransferase</fullName>
    </recommendedName>
</protein>
<proteinExistence type="predicted"/>
<organism evidence="1 2">
    <name type="scientific">Plantactinospora siamensis</name>
    <dbReference type="NCBI Taxonomy" id="555372"/>
    <lineage>
        <taxon>Bacteria</taxon>
        <taxon>Bacillati</taxon>
        <taxon>Actinomycetota</taxon>
        <taxon>Actinomycetes</taxon>
        <taxon>Micromonosporales</taxon>
        <taxon>Micromonosporaceae</taxon>
        <taxon>Plantactinospora</taxon>
    </lineage>
</organism>
<dbReference type="InterPro" id="IPR029063">
    <property type="entry name" value="SAM-dependent_MTases_sf"/>
</dbReference>
<dbReference type="SUPFAM" id="SSF53335">
    <property type="entry name" value="S-adenosyl-L-methionine-dependent methyltransferases"/>
    <property type="match status" value="1"/>
</dbReference>
<dbReference type="EMBL" id="JBHLUE010000017">
    <property type="protein sequence ID" value="MFC0566761.1"/>
    <property type="molecule type" value="Genomic_DNA"/>
</dbReference>
<name>A0ABV6P165_9ACTN</name>
<evidence type="ECO:0000313" key="2">
    <source>
        <dbReference type="Proteomes" id="UP001589894"/>
    </source>
</evidence>
<keyword evidence="2" id="KW-1185">Reference proteome</keyword>
<accession>A0ABV6P165</accession>
<evidence type="ECO:0000313" key="1">
    <source>
        <dbReference type="EMBL" id="MFC0566761.1"/>
    </source>
</evidence>
<comment type="caution">
    <text evidence="1">The sequence shown here is derived from an EMBL/GenBank/DDBJ whole genome shotgun (WGS) entry which is preliminary data.</text>
</comment>
<dbReference type="RefSeq" id="WP_377341692.1">
    <property type="nucleotide sequence ID" value="NZ_JBHLUE010000017.1"/>
</dbReference>
<evidence type="ECO:0008006" key="3">
    <source>
        <dbReference type="Google" id="ProtNLM"/>
    </source>
</evidence>
<reference evidence="1 2" key="1">
    <citation type="submission" date="2024-09" db="EMBL/GenBank/DDBJ databases">
        <authorList>
            <person name="Sun Q."/>
            <person name="Mori K."/>
        </authorList>
    </citation>
    <scope>NUCLEOTIDE SEQUENCE [LARGE SCALE GENOMIC DNA]</scope>
    <source>
        <strain evidence="1 2">TBRC 2205</strain>
    </source>
</reference>
<gene>
    <name evidence="1" type="ORF">ACFFHU_21800</name>
</gene>